<dbReference type="EMBL" id="NHOQ01000617">
    <property type="protein sequence ID" value="PWA29400.1"/>
    <property type="molecule type" value="Genomic_DNA"/>
</dbReference>
<dbReference type="Proteomes" id="UP000250572">
    <property type="component" value="Unassembled WGS sequence"/>
</dbReference>
<keyword evidence="2" id="KW-1185">Reference proteome</keyword>
<protein>
    <submittedName>
        <fullName evidence="1">Uncharacterized protein</fullName>
    </submittedName>
</protein>
<proteinExistence type="predicted"/>
<organism evidence="1 2">
    <name type="scientific">Gambusia affinis</name>
    <name type="common">Western mosquitofish</name>
    <name type="synonym">Heterandria affinis</name>
    <dbReference type="NCBI Taxonomy" id="33528"/>
    <lineage>
        <taxon>Eukaryota</taxon>
        <taxon>Metazoa</taxon>
        <taxon>Chordata</taxon>
        <taxon>Craniata</taxon>
        <taxon>Vertebrata</taxon>
        <taxon>Euteleostomi</taxon>
        <taxon>Actinopterygii</taxon>
        <taxon>Neopterygii</taxon>
        <taxon>Teleostei</taxon>
        <taxon>Neoteleostei</taxon>
        <taxon>Acanthomorphata</taxon>
        <taxon>Ovalentaria</taxon>
        <taxon>Atherinomorphae</taxon>
        <taxon>Cyprinodontiformes</taxon>
        <taxon>Poeciliidae</taxon>
        <taxon>Poeciliinae</taxon>
        <taxon>Gambusia</taxon>
    </lineage>
</organism>
<name>A0A315W180_GAMAF</name>
<evidence type="ECO:0000313" key="1">
    <source>
        <dbReference type="EMBL" id="PWA29400.1"/>
    </source>
</evidence>
<evidence type="ECO:0000313" key="2">
    <source>
        <dbReference type="Proteomes" id="UP000250572"/>
    </source>
</evidence>
<comment type="caution">
    <text evidence="1">The sequence shown here is derived from an EMBL/GenBank/DDBJ whole genome shotgun (WGS) entry which is preliminary data.</text>
</comment>
<reference evidence="1 2" key="1">
    <citation type="journal article" date="2018" name="G3 (Bethesda)">
        <title>A High-Quality Reference Genome for the Invasive Mosquitofish Gambusia affinis Using a Chicago Library.</title>
        <authorList>
            <person name="Hoffberg S.L."/>
            <person name="Troendle N.J."/>
            <person name="Glenn T.C."/>
            <person name="Mahmud O."/>
            <person name="Louha S."/>
            <person name="Chalopin D."/>
            <person name="Bennetzen J.L."/>
            <person name="Mauricio R."/>
        </authorList>
    </citation>
    <scope>NUCLEOTIDE SEQUENCE [LARGE SCALE GENOMIC DNA]</scope>
    <source>
        <strain evidence="1">NE01/NJP1002.9</strain>
        <tissue evidence="1">Muscle</tissue>
    </source>
</reference>
<gene>
    <name evidence="1" type="ORF">CCH79_00017640</name>
</gene>
<sequence>MAAPFPLHMSPLQAKYNLKELIETKDFPERQNRTDQWRLEICQELLLGLQELTHTKFCMEI</sequence>
<accession>A0A315W180</accession>
<dbReference type="AlphaFoldDB" id="A0A315W180"/>